<evidence type="ECO:0000313" key="3">
    <source>
        <dbReference type="EMBL" id="SNB78635.1"/>
    </source>
</evidence>
<dbReference type="Pfam" id="PF13519">
    <property type="entry name" value="VWA_2"/>
    <property type="match status" value="1"/>
</dbReference>
<feature type="region of interest" description="Disordered" evidence="1">
    <location>
        <begin position="317"/>
        <end position="353"/>
    </location>
</feature>
<evidence type="ECO:0000256" key="1">
    <source>
        <dbReference type="SAM" id="MobiDB-lite"/>
    </source>
</evidence>
<dbReference type="RefSeq" id="WP_088521698.1">
    <property type="nucleotide sequence ID" value="NZ_FYDG01000010.1"/>
</dbReference>
<evidence type="ECO:0000313" key="4">
    <source>
        <dbReference type="Proteomes" id="UP000198418"/>
    </source>
</evidence>
<dbReference type="InterPro" id="IPR036465">
    <property type="entry name" value="vWFA_dom_sf"/>
</dbReference>
<dbReference type="InterPro" id="IPR002035">
    <property type="entry name" value="VWF_A"/>
</dbReference>
<dbReference type="Proteomes" id="UP000198418">
    <property type="component" value="Unassembled WGS sequence"/>
</dbReference>
<dbReference type="EMBL" id="FYDG01000010">
    <property type="protein sequence ID" value="SNB78635.1"/>
    <property type="molecule type" value="Genomic_DNA"/>
</dbReference>
<dbReference type="InterPro" id="IPR027417">
    <property type="entry name" value="P-loop_NTPase"/>
</dbReference>
<accession>A0A212S0G5</accession>
<sequence length="592" mass="62027">MSVSDAVSTPWRRASLAAAVFAVDPLGSGLLIRSGAGPARDALMARIAEELAPMRLSRAPADIADDRLIGGLDVAATLRAGKPIAETGVLAAAHGGVIAMAMAERISTGVAARLAAALDTGEVALQRDGLSAILPAHVGVIAMDEGQDDEAPPAALSERLGFWVNLEQVGWRDVEPPALTPEDFAAARKLLPQVQTDDKAIETLVAIAAQFGVDSPRAVLFALRAARALAALRGETKVEPEDIELAAALTLGPRATRLPAPPEEQESEDEPPPPPPEDEPPPDEPPEQKGEDNTPRELEDQILEAVRAALPPGLLAALAGGAPRNRRSSAKDGKSGEEIYSMQRGRPLDARPGSLSKGRLALVATLRAAAPWRKLRLKPEEADSRRVIVKPEDFRIRRHRQKKGATTIFVVDASGSLAMTRLAEVKGAIEMLLADCYARRDEVALVAFRGRTGEIVLPPTRSTARARRALSGLPGGGGTPIAAGLDVALAVADQCRRKGQTPMIVLMTDGRANICRDGGSGRPRALEDALDAAKRIAAAQVAALAIDTAQVGGGGPDAPTRALAGAMFGRYVKLPRADAAVINAVVRNALPQ</sequence>
<reference evidence="4" key="1">
    <citation type="submission" date="2017-06" db="EMBL/GenBank/DDBJ databases">
        <authorList>
            <person name="Varghese N."/>
            <person name="Submissions S."/>
        </authorList>
    </citation>
    <scope>NUCLEOTIDE SEQUENCE [LARGE SCALE GENOMIC DNA]</scope>
    <source>
        <strain evidence="4">DSM 137</strain>
    </source>
</reference>
<feature type="region of interest" description="Disordered" evidence="1">
    <location>
        <begin position="249"/>
        <end position="296"/>
    </location>
</feature>
<dbReference type="Gene3D" id="3.40.50.300">
    <property type="entry name" value="P-loop containing nucleotide triphosphate hydrolases"/>
    <property type="match status" value="1"/>
</dbReference>
<dbReference type="SUPFAM" id="SSF53300">
    <property type="entry name" value="vWA-like"/>
    <property type="match status" value="1"/>
</dbReference>
<name>A0A212S0G5_RHOAC</name>
<dbReference type="Gene3D" id="3.40.50.410">
    <property type="entry name" value="von Willebrand factor, type A domain"/>
    <property type="match status" value="1"/>
</dbReference>
<gene>
    <name evidence="3" type="ORF">SAMN06265338_11040</name>
</gene>
<dbReference type="OrthoDB" id="9775079at2"/>
<organism evidence="3 4">
    <name type="scientific">Rhodoblastus acidophilus</name>
    <name type="common">Rhodopseudomonas acidophila</name>
    <dbReference type="NCBI Taxonomy" id="1074"/>
    <lineage>
        <taxon>Bacteria</taxon>
        <taxon>Pseudomonadati</taxon>
        <taxon>Pseudomonadota</taxon>
        <taxon>Alphaproteobacteria</taxon>
        <taxon>Hyphomicrobiales</taxon>
        <taxon>Rhodoblastaceae</taxon>
        <taxon>Rhodoblastus</taxon>
    </lineage>
</organism>
<dbReference type="InterPro" id="IPR041628">
    <property type="entry name" value="ChlI/MoxR_AAA_lid"/>
</dbReference>
<feature type="domain" description="VWFA" evidence="2">
    <location>
        <begin position="406"/>
        <end position="590"/>
    </location>
</feature>
<proteinExistence type="predicted"/>
<evidence type="ECO:0000259" key="2">
    <source>
        <dbReference type="PROSITE" id="PS50234"/>
    </source>
</evidence>
<dbReference type="NCBIfam" id="NF009943">
    <property type="entry name" value="PRK13406.1"/>
    <property type="match status" value="1"/>
</dbReference>
<keyword evidence="4" id="KW-1185">Reference proteome</keyword>
<dbReference type="AlphaFoldDB" id="A0A212S0G5"/>
<dbReference type="Pfam" id="PF17863">
    <property type="entry name" value="AAA_lid_2"/>
    <property type="match status" value="1"/>
</dbReference>
<protein>
    <submittedName>
        <fullName evidence="3">Protoporphyrin IX magnesium-chelatase</fullName>
    </submittedName>
</protein>
<feature type="compositionally biased region" description="Basic and acidic residues" evidence="1">
    <location>
        <begin position="286"/>
        <end position="296"/>
    </location>
</feature>
<feature type="compositionally biased region" description="Acidic residues" evidence="1">
    <location>
        <begin position="263"/>
        <end position="285"/>
    </location>
</feature>
<dbReference type="PANTHER" id="PTHR43473:SF2">
    <property type="entry name" value="MAGNESIUM-CHELATASE SUBUNIT CHLD, CHLOROPLASTIC"/>
    <property type="match status" value="1"/>
</dbReference>
<dbReference type="PROSITE" id="PS50234">
    <property type="entry name" value="VWFA"/>
    <property type="match status" value="1"/>
</dbReference>
<dbReference type="SUPFAM" id="SSF52540">
    <property type="entry name" value="P-loop containing nucleoside triphosphate hydrolases"/>
    <property type="match status" value="1"/>
</dbReference>
<dbReference type="Gene3D" id="1.10.8.80">
    <property type="entry name" value="Magnesium chelatase subunit I, C-Terminal domain"/>
    <property type="match status" value="1"/>
</dbReference>
<dbReference type="PANTHER" id="PTHR43473">
    <property type="entry name" value="MAGNESIUM-CHELATASE SUBUNIT CHLD, CHLOROPLASTIC"/>
    <property type="match status" value="1"/>
</dbReference>
<dbReference type="SMART" id="SM00327">
    <property type="entry name" value="VWA"/>
    <property type="match status" value="1"/>
</dbReference>